<proteinExistence type="predicted"/>
<dbReference type="GO" id="GO:0031419">
    <property type="term" value="F:cobalamin binding"/>
    <property type="evidence" value="ECO:0007669"/>
    <property type="project" value="InterPro"/>
</dbReference>
<evidence type="ECO:0000313" key="2">
    <source>
        <dbReference type="EMBL" id="TGE35243.1"/>
    </source>
</evidence>
<dbReference type="InterPro" id="IPR037086">
    <property type="entry name" value="Lys-AminoMut_asu_sf"/>
</dbReference>
<dbReference type="Proteomes" id="UP000298460">
    <property type="component" value="Unassembled WGS sequence"/>
</dbReference>
<gene>
    <name evidence="2" type="ORF">E4K67_26305</name>
</gene>
<dbReference type="SUPFAM" id="SSF51703">
    <property type="entry name" value="Cobalamin (vitamin B12)-dependent enzymes"/>
    <property type="match status" value="1"/>
</dbReference>
<dbReference type="RefSeq" id="WP_135552214.1">
    <property type="nucleotide sequence ID" value="NZ_SPQQ01000017.1"/>
</dbReference>
<dbReference type="Pfam" id="PF09043">
    <property type="entry name" value="Lys-AminoMut_A"/>
    <property type="match status" value="1"/>
</dbReference>
<dbReference type="OrthoDB" id="9759220at2"/>
<comment type="caution">
    <text evidence="2">The sequence shown here is derived from an EMBL/GenBank/DDBJ whole genome shotgun (WGS) entry which is preliminary data.</text>
</comment>
<evidence type="ECO:0000259" key="1">
    <source>
        <dbReference type="Pfam" id="PF09043"/>
    </source>
</evidence>
<dbReference type="InterPro" id="IPR015130">
    <property type="entry name" value="Lys-AminoMut_A"/>
</dbReference>
<dbReference type="GO" id="GO:0003824">
    <property type="term" value="F:catalytic activity"/>
    <property type="evidence" value="ECO:0007669"/>
    <property type="project" value="InterPro"/>
</dbReference>
<reference evidence="2 3" key="1">
    <citation type="submission" date="2019-03" db="EMBL/GenBank/DDBJ databases">
        <title>Draft Genome Sequence of Desulfosporosinus fructosivorans Strain 63.6F, Isolated from Marine Sediment in the Baltic Sea.</title>
        <authorList>
            <person name="Hausmann B."/>
            <person name="Vandieken V."/>
            <person name="Pjevac P."/>
            <person name="Schreck K."/>
            <person name="Herbold C.W."/>
            <person name="Loy A."/>
        </authorList>
    </citation>
    <scope>NUCLEOTIDE SEQUENCE [LARGE SCALE GENOMIC DNA]</scope>
    <source>
        <strain evidence="2 3">63.6F</strain>
    </source>
</reference>
<dbReference type="EMBL" id="SPQQ01000017">
    <property type="protein sequence ID" value="TGE35243.1"/>
    <property type="molecule type" value="Genomic_DNA"/>
</dbReference>
<dbReference type="AlphaFoldDB" id="A0A4Z0QZ69"/>
<keyword evidence="3" id="KW-1185">Reference proteome</keyword>
<name>A0A4Z0QZ69_9FIRM</name>
<accession>A0A4Z0QZ69</accession>
<protein>
    <submittedName>
        <fullName evidence="2">D-lysine 5,6-aminomutase subunit alpha</fullName>
    </submittedName>
</protein>
<dbReference type="InterPro" id="IPR016176">
    <property type="entry name" value="Cbl-dep_enz_cat"/>
</dbReference>
<organism evidence="2 3">
    <name type="scientific">Desulfosporosinus fructosivorans</name>
    <dbReference type="NCBI Taxonomy" id="2018669"/>
    <lineage>
        <taxon>Bacteria</taxon>
        <taxon>Bacillati</taxon>
        <taxon>Bacillota</taxon>
        <taxon>Clostridia</taxon>
        <taxon>Eubacteriales</taxon>
        <taxon>Desulfitobacteriaceae</taxon>
        <taxon>Desulfosporosinus</taxon>
    </lineage>
</organism>
<evidence type="ECO:0000313" key="3">
    <source>
        <dbReference type="Proteomes" id="UP000298460"/>
    </source>
</evidence>
<feature type="domain" description="D-Lysine 5,6-aminomutase alpha subunit" evidence="1">
    <location>
        <begin position="10"/>
        <end position="516"/>
    </location>
</feature>
<sequence length="528" mass="59030">MTRPYLLNKLNLDHNLIIKARTLAKDVVDQISPFIVSHSTDSVERTVLRLLGVKGIDPEGIPLPNVVVDHLKKLRLLEGGAARMLAKACLHYQAEPQALAERLARSELSFESLPDFPEDSIGKKASNLALPSIRTIRQQRLRRADLITKFSERSEPFLYAIVATGNIYEDILQARVAARQGADIVAVIRSTGQSLLDYVPYGPTTEGFGGTFATQENFRIMREALDEVGQELGHYILLTNYCSGLCMPEIAAMGALERLDMMLNDSMYGIIFRDINMQRTFIDQYFSRLINGFAGIIINTGEDNYLTTADAIEAAHTVLASNFLNEQFAFLSGLPEEQQGLGHAMEINPDVPDAFLYEIAQAQLIREIFPRSPIKYMPPTKYITGDIFRGHVQDTLFNVASVLTGQSIHLLGMLTEGIHTPLMQDRFLSLESAKLVFKTMRHLQEEISFTENGLVQRRAQATLQKAVGMLEEIQKIGLFMALEQGMFADISRKPLGGRGLDGVFEKNPQYLNPFLKLLTPRTSSHELQ</sequence>
<dbReference type="Gene3D" id="3.20.20.440">
    <property type="entry name" value="D-Lysine 5,6-aminomutase alpha subunit"/>
    <property type="match status" value="1"/>
</dbReference>